<dbReference type="Proteomes" id="UP000199581">
    <property type="component" value="Unassembled WGS sequence"/>
</dbReference>
<evidence type="ECO:0000313" key="2">
    <source>
        <dbReference type="Proteomes" id="UP000199581"/>
    </source>
</evidence>
<dbReference type="InterPro" id="IPR029044">
    <property type="entry name" value="Nucleotide-diphossugar_trans"/>
</dbReference>
<dbReference type="RefSeq" id="WP_143077877.1">
    <property type="nucleotide sequence ID" value="NZ_FOTO01000006.1"/>
</dbReference>
<comment type="caution">
    <text evidence="1">The sequence shown here is derived from an EMBL/GenBank/DDBJ whole genome shotgun (WGS) entry which is preliminary data.</text>
</comment>
<dbReference type="GO" id="GO:0016740">
    <property type="term" value="F:transferase activity"/>
    <property type="evidence" value="ECO:0007669"/>
    <property type="project" value="UniProtKB-KW"/>
</dbReference>
<name>A0A8G2F4K5_DESNO</name>
<dbReference type="OrthoDB" id="1063104at2"/>
<proteinExistence type="predicted"/>
<evidence type="ECO:0000313" key="1">
    <source>
        <dbReference type="EMBL" id="SFL76131.1"/>
    </source>
</evidence>
<organism evidence="1 2">
    <name type="scientific">Desulfomicrobium norvegicum (strain DSM 1741 / NCIMB 8310)</name>
    <name type="common">Desulfovibrio baculatus (strain Norway 4)</name>
    <name type="synonym">Desulfovibrio desulfuricans (strain Norway 4)</name>
    <dbReference type="NCBI Taxonomy" id="52561"/>
    <lineage>
        <taxon>Bacteria</taxon>
        <taxon>Pseudomonadati</taxon>
        <taxon>Thermodesulfobacteriota</taxon>
        <taxon>Desulfovibrionia</taxon>
        <taxon>Desulfovibrionales</taxon>
        <taxon>Desulfomicrobiaceae</taxon>
        <taxon>Desulfomicrobium</taxon>
    </lineage>
</organism>
<protein>
    <submittedName>
        <fullName evidence="1">Glycosyltransferase, GT2 family</fullName>
    </submittedName>
</protein>
<dbReference type="SUPFAM" id="SSF53448">
    <property type="entry name" value="Nucleotide-diphospho-sugar transferases"/>
    <property type="match status" value="1"/>
</dbReference>
<dbReference type="CDD" id="cd00761">
    <property type="entry name" value="Glyco_tranf_GTA_type"/>
    <property type="match status" value="1"/>
</dbReference>
<dbReference type="EMBL" id="FOTO01000006">
    <property type="protein sequence ID" value="SFL76131.1"/>
    <property type="molecule type" value="Genomic_DNA"/>
</dbReference>
<reference evidence="1 2" key="1">
    <citation type="submission" date="2016-10" db="EMBL/GenBank/DDBJ databases">
        <authorList>
            <person name="Varghese N."/>
            <person name="Submissions S."/>
        </authorList>
    </citation>
    <scope>NUCLEOTIDE SEQUENCE [LARGE SCALE GENOMIC DNA]</scope>
    <source>
        <strain evidence="1 2">DSM 1741</strain>
    </source>
</reference>
<dbReference type="AlphaFoldDB" id="A0A8G2F4K5"/>
<keyword evidence="2" id="KW-1185">Reference proteome</keyword>
<dbReference type="Gene3D" id="3.90.550.10">
    <property type="entry name" value="Spore Coat Polysaccharide Biosynthesis Protein SpsA, Chain A"/>
    <property type="match status" value="1"/>
</dbReference>
<keyword evidence="1" id="KW-0808">Transferase</keyword>
<gene>
    <name evidence="1" type="ORF">SAMN05421830_10612</name>
</gene>
<accession>A0A8G2F4K5</accession>
<sequence>MSDFSYSVVIRSVNNNDFLRKNLNAIMTQDVLPNEIIIVIPFDVDVWETSISIVRFVKSVRGMVTQRAAGIIAAMNKYILLLDDDVVLSNNTASLLLNCIRMHNAACALPYWDEGWPRKKFIRAYMAFWGIAISQESGGIRYTSGGGYYYPRTEPTIPLKTEGGSGAVIMVDREFCMQQGCFGEEALQAVSVYALRDDGAFILDISQKGGLCLMVGGIYFDHLGGTTRLDPSRLEMSYKAQIFNHYLFWKRYIYPQYSFHITEKLNSKISITRYITGIVLLACVASARSMTFQPIIGICSGFKYLLNNKKNI</sequence>